<dbReference type="PANTHER" id="PTHR36528:SF1">
    <property type="entry name" value="CRISPR SYSTEM SINGLE-STRAND-SPECIFIC DEOXYRIBONUCLEASE CAS10_CSM1 (SUBTYPE III-A)"/>
    <property type="match status" value="1"/>
</dbReference>
<evidence type="ECO:0000256" key="10">
    <source>
        <dbReference type="ARBA" id="ARBA00022840"/>
    </source>
</evidence>
<keyword evidence="5" id="KW-0540">Nuclease</keyword>
<dbReference type="GO" id="GO:0016740">
    <property type="term" value="F:transferase activity"/>
    <property type="evidence" value="ECO:0007669"/>
    <property type="project" value="UniProtKB-KW"/>
</dbReference>
<evidence type="ECO:0000256" key="5">
    <source>
        <dbReference type="ARBA" id="ARBA00022722"/>
    </source>
</evidence>
<sequence>MTDHETKIIIGSLLHDIGKVVYRKGMDGRKHSQSGYEYLKNYTDDKDILNAVRYHHADALRQSSIDDDSIAYITYIADNIASGADRRNKEIEDKGFEIHTALQPVFNLLNGNKGNLYYHAGSLKDNINYPTNTKTEFNASQYSEILSNISSNLNGLDLKDHAYINSLLEVLEANLSFVPSSTSKKEVADISLYDHVKLTAAFASAIYAYLKEQNITDYKTELYKNASLFYDKKAFLLASLDISGIQKFIYTITTKSALKSLRSRSFYLEIMMEHIIDTLLDKLHLSRANLIYSGGGHCYMILPNTKETQTIFDEEIKNVNKWFLKHFQTALYIAGAYVPCSSKDLQNEPNGSYSALYRELSTKLSLNKSHRYTAAEIIALNKIQADDYERECRVCKRLGKVNEDGECSICESLIKFSKKLMDMDFFSITKQSKQGLPLPGDYYLVSDSEETLKERMVNDDSFVRAYCKNNPHTGKSISTKLWVGDYHSEDEFEKLAKNSKGIKRIAVLRADVDNLGHAFIAGFPDKYMTLSRTATLSRQLSLFFKYHIKSILEKGSYYIDHEESHPRHAAIVYSGGDDLFIVGAWNDVIELAVDIKDSLKAYTENTLTISGGIGLYTSTYPISVIADEVAEMEDKSKGHEGKNSITLFEDGKDHKEGEEDHISDGTYTWGDFTERVIKEKYAVLDQFFGKSMNGDKSDTERGKAFLYHLLELIRKRNEGINFARFVYLLARMEPNSKATIAEKEAYKEFSDHMYKWYQNEKDCRELKTAINIFVYSLRESEE</sequence>
<evidence type="ECO:0000313" key="13">
    <source>
        <dbReference type="EMBL" id="MBV3383446.1"/>
    </source>
</evidence>
<evidence type="ECO:0000256" key="7">
    <source>
        <dbReference type="ARBA" id="ARBA00022759"/>
    </source>
</evidence>
<dbReference type="Proteomes" id="UP001196408">
    <property type="component" value="Unassembled WGS sequence"/>
</dbReference>
<evidence type="ECO:0000256" key="3">
    <source>
        <dbReference type="ARBA" id="ARBA00014333"/>
    </source>
</evidence>
<dbReference type="Pfam" id="PF01966">
    <property type="entry name" value="HD"/>
    <property type="match status" value="1"/>
</dbReference>
<keyword evidence="4" id="KW-0808">Transferase</keyword>
<evidence type="ECO:0000256" key="2">
    <source>
        <dbReference type="ARBA" id="ARBA00005700"/>
    </source>
</evidence>
<comment type="cofactor">
    <cofactor evidence="1">
        <name>a divalent metal cation</name>
        <dbReference type="ChEBI" id="CHEBI:60240"/>
    </cofactor>
</comment>
<dbReference type="InterPro" id="IPR000160">
    <property type="entry name" value="GGDEF_dom"/>
</dbReference>
<dbReference type="InterPro" id="IPR006674">
    <property type="entry name" value="HD_domain"/>
</dbReference>
<dbReference type="NCBIfam" id="TIGR02578">
    <property type="entry name" value="cas_TM1811_Csm1"/>
    <property type="match status" value="1"/>
</dbReference>
<dbReference type="PROSITE" id="PS50887">
    <property type="entry name" value="GGDEF"/>
    <property type="match status" value="1"/>
</dbReference>
<evidence type="ECO:0000256" key="6">
    <source>
        <dbReference type="ARBA" id="ARBA00022741"/>
    </source>
</evidence>
<keyword evidence="6" id="KW-0547">Nucleotide-binding</keyword>
<dbReference type="InterPro" id="IPR054767">
    <property type="entry name" value="Cas10-Cmr2_palm2"/>
</dbReference>
<comment type="caution">
    <text evidence="13">The sequence shown here is derived from an EMBL/GenBank/DDBJ whole genome shotgun (WGS) entry which is preliminary data.</text>
</comment>
<evidence type="ECO:0000313" key="14">
    <source>
        <dbReference type="EMBL" id="MBV3393468.1"/>
    </source>
</evidence>
<evidence type="ECO:0000313" key="15">
    <source>
        <dbReference type="Proteomes" id="UP001196408"/>
    </source>
</evidence>
<evidence type="ECO:0000256" key="8">
    <source>
        <dbReference type="ARBA" id="ARBA00022801"/>
    </source>
</evidence>
<evidence type="ECO:0000256" key="4">
    <source>
        <dbReference type="ARBA" id="ARBA00022679"/>
    </source>
</evidence>
<dbReference type="AlphaFoldDB" id="A0AAW4MSX3"/>
<evidence type="ECO:0000256" key="1">
    <source>
        <dbReference type="ARBA" id="ARBA00001968"/>
    </source>
</evidence>
<dbReference type="Pfam" id="PF22335">
    <property type="entry name" value="Cas10-Cmr2_palm2"/>
    <property type="match status" value="1"/>
</dbReference>
<dbReference type="InterPro" id="IPR048693">
    <property type="entry name" value="Cmr2-like_C"/>
</dbReference>
<keyword evidence="7" id="KW-0255">Endonuclease</keyword>
<dbReference type="Proteomes" id="UP001197492">
    <property type="component" value="Unassembled WGS sequence"/>
</dbReference>
<dbReference type="PANTHER" id="PTHR36528">
    <property type="entry name" value="CRISPR SYSTEM SINGLE-STRAND-SPECIFIC DEOXYRIBONUCLEASE CAS10/CSM1 (SUBTYPE III-A)"/>
    <property type="match status" value="1"/>
</dbReference>
<reference evidence="13 16" key="1">
    <citation type="submission" date="2021-06" db="EMBL/GenBank/DDBJ databases">
        <title>Collection of gut derived symbiotic bacterial strains cultured from healthy donors.</title>
        <authorList>
            <person name="Lin H."/>
            <person name="Littmann E."/>
            <person name="Pamer E.G."/>
        </authorList>
    </citation>
    <scope>NUCLEOTIDE SEQUENCE</scope>
    <source>
        <strain evidence="14 16">MSK.21.70</strain>
        <strain evidence="13">MSK.21.82</strain>
    </source>
</reference>
<keyword evidence="16" id="KW-1185">Reference proteome</keyword>
<evidence type="ECO:0000313" key="16">
    <source>
        <dbReference type="Proteomes" id="UP001197492"/>
    </source>
</evidence>
<proteinExistence type="inferred from homology"/>
<comment type="similarity">
    <text evidence="2">Belongs to the CRISPR-associated Cas10/Csm1 family.</text>
</comment>
<evidence type="ECO:0000256" key="11">
    <source>
        <dbReference type="ARBA" id="ARBA00032922"/>
    </source>
</evidence>
<feature type="domain" description="GGDEF" evidence="12">
    <location>
        <begin position="503"/>
        <end position="650"/>
    </location>
</feature>
<keyword evidence="8" id="KW-0378">Hydrolase</keyword>
<dbReference type="InterPro" id="IPR052117">
    <property type="entry name" value="Cas10/Csm1_subtype-III-A"/>
</dbReference>
<dbReference type="InterPro" id="IPR041062">
    <property type="entry name" value="Csm1_B"/>
</dbReference>
<protein>
    <recommendedName>
        <fullName evidence="3">CRISPR system single-strand-specific deoxyribonuclease Cas10/Csm1 (subtype III-A)</fullName>
    </recommendedName>
    <alternativeName>
        <fullName evidence="11">Cyclic oligoadenylate synthase</fullName>
    </alternativeName>
</protein>
<keyword evidence="10" id="KW-0067">ATP-binding</keyword>
<dbReference type="GO" id="GO:0005524">
    <property type="term" value="F:ATP binding"/>
    <property type="evidence" value="ECO:0007669"/>
    <property type="project" value="UniProtKB-KW"/>
</dbReference>
<dbReference type="GO" id="GO:0004527">
    <property type="term" value="F:exonuclease activity"/>
    <property type="evidence" value="ECO:0007669"/>
    <property type="project" value="UniProtKB-KW"/>
</dbReference>
<keyword evidence="9" id="KW-0269">Exonuclease</keyword>
<dbReference type="GO" id="GO:0004519">
    <property type="term" value="F:endonuclease activity"/>
    <property type="evidence" value="ECO:0007669"/>
    <property type="project" value="UniProtKB-KW"/>
</dbReference>
<dbReference type="InterPro" id="IPR013408">
    <property type="entry name" value="Cas10/Csm1"/>
</dbReference>
<evidence type="ECO:0000256" key="9">
    <source>
        <dbReference type="ARBA" id="ARBA00022839"/>
    </source>
</evidence>
<organism evidence="13 15">
    <name type="scientific">Catenibacterium mitsuokai</name>
    <dbReference type="NCBI Taxonomy" id="100886"/>
    <lineage>
        <taxon>Bacteria</taxon>
        <taxon>Bacillati</taxon>
        <taxon>Bacillota</taxon>
        <taxon>Erysipelotrichia</taxon>
        <taxon>Erysipelotrichales</taxon>
        <taxon>Coprobacillaceae</taxon>
        <taxon>Catenibacterium</taxon>
    </lineage>
</organism>
<dbReference type="Pfam" id="PF20824">
    <property type="entry name" value="Cmr2_hel_dom2"/>
    <property type="match status" value="1"/>
</dbReference>
<dbReference type="EMBL" id="JAHOEF010000077">
    <property type="protein sequence ID" value="MBV3383446.1"/>
    <property type="molecule type" value="Genomic_DNA"/>
</dbReference>
<evidence type="ECO:0000259" key="12">
    <source>
        <dbReference type="PROSITE" id="PS50887"/>
    </source>
</evidence>
<dbReference type="CDD" id="cd09680">
    <property type="entry name" value="Cas10_III"/>
    <property type="match status" value="1"/>
</dbReference>
<gene>
    <name evidence="13" type="primary">cas10</name>
    <name evidence="13" type="ORF">KSV97_09535</name>
    <name evidence="14" type="ORF">KSW06_09460</name>
</gene>
<name>A0AAW4MSX3_9FIRM</name>
<dbReference type="EMBL" id="JAHOEL010000076">
    <property type="protein sequence ID" value="MBV3393468.1"/>
    <property type="molecule type" value="Genomic_DNA"/>
</dbReference>
<accession>A0AAW4MSX3</accession>
<dbReference type="Pfam" id="PF18211">
    <property type="entry name" value="Csm1_B"/>
    <property type="match status" value="1"/>
</dbReference>
<dbReference type="RefSeq" id="WP_217748129.1">
    <property type="nucleotide sequence ID" value="NZ_JAHOEB010000078.1"/>
</dbReference>